<dbReference type="HAMAP" id="MF_00121">
    <property type="entry name" value="GatB"/>
    <property type="match status" value="1"/>
</dbReference>
<evidence type="ECO:0000259" key="11">
    <source>
        <dbReference type="SMART" id="SM00845"/>
    </source>
</evidence>
<name>A0A124G0I6_UNCT6</name>
<evidence type="ECO:0000256" key="4">
    <source>
        <dbReference type="ARBA" id="ARBA00022741"/>
    </source>
</evidence>
<feature type="domain" description="Asn/Gln amidotransferase" evidence="11">
    <location>
        <begin position="324"/>
        <end position="471"/>
    </location>
</feature>
<evidence type="ECO:0000256" key="3">
    <source>
        <dbReference type="ARBA" id="ARBA00022598"/>
    </source>
</evidence>
<dbReference type="Gene3D" id="1.10.150.380">
    <property type="entry name" value="GatB domain, N-terminal subdomain"/>
    <property type="match status" value="1"/>
</dbReference>
<dbReference type="GO" id="GO:0016740">
    <property type="term" value="F:transferase activity"/>
    <property type="evidence" value="ECO:0007669"/>
    <property type="project" value="UniProtKB-KW"/>
</dbReference>
<dbReference type="GO" id="GO:0050566">
    <property type="term" value="F:asparaginyl-tRNA synthase (glutamine-hydrolyzing) activity"/>
    <property type="evidence" value="ECO:0007669"/>
    <property type="project" value="RHEA"/>
</dbReference>
<dbReference type="InterPro" id="IPR003789">
    <property type="entry name" value="Asn/Gln_tRNA_amidoTrase-B-like"/>
</dbReference>
<comment type="caution">
    <text evidence="12">The sequence shown here is derived from an EMBL/GenBank/DDBJ whole genome shotgun (WGS) entry which is preliminary data.</text>
</comment>
<dbReference type="AlphaFoldDB" id="A0A124G0I6"/>
<protein>
    <recommendedName>
        <fullName evidence="10">Aspartyl/glutamyl-tRNA(Asn/Gln) amidotransferase subunit B</fullName>
        <shortName evidence="10">Asp/Glu-ADT subunit B</shortName>
        <ecNumber evidence="10">6.3.5.-</ecNumber>
    </recommendedName>
</protein>
<evidence type="ECO:0000256" key="6">
    <source>
        <dbReference type="ARBA" id="ARBA00022917"/>
    </source>
</evidence>
<dbReference type="SMART" id="SM00845">
    <property type="entry name" value="GatB_Yqey"/>
    <property type="match status" value="1"/>
</dbReference>
<keyword evidence="3 10" id="KW-0436">Ligase</keyword>
<dbReference type="InterPro" id="IPR023168">
    <property type="entry name" value="GatB_Yqey_C_2"/>
</dbReference>
<dbReference type="FunFam" id="1.10.10.410:FF:000001">
    <property type="entry name" value="Aspartyl/glutamyl-tRNA(Asn/Gln) amidotransferase subunit B"/>
    <property type="match status" value="1"/>
</dbReference>
<keyword evidence="5 10" id="KW-0067">ATP-binding</keyword>
<dbReference type="Pfam" id="PF02637">
    <property type="entry name" value="GatB_Yqey"/>
    <property type="match status" value="1"/>
</dbReference>
<evidence type="ECO:0000256" key="8">
    <source>
        <dbReference type="ARBA" id="ARBA00047380"/>
    </source>
</evidence>
<evidence type="ECO:0000256" key="2">
    <source>
        <dbReference type="ARBA" id="ARBA00011123"/>
    </source>
</evidence>
<evidence type="ECO:0000256" key="10">
    <source>
        <dbReference type="HAMAP-Rule" id="MF_00121"/>
    </source>
</evidence>
<evidence type="ECO:0000256" key="9">
    <source>
        <dbReference type="ARBA" id="ARBA00047913"/>
    </source>
</evidence>
<dbReference type="SUPFAM" id="SSF89095">
    <property type="entry name" value="GatB/YqeY motif"/>
    <property type="match status" value="1"/>
</dbReference>
<dbReference type="GO" id="GO:0050567">
    <property type="term" value="F:glutaminyl-tRNA synthase (glutamine-hydrolyzing) activity"/>
    <property type="evidence" value="ECO:0007669"/>
    <property type="project" value="UniProtKB-UniRule"/>
</dbReference>
<comment type="catalytic activity">
    <reaction evidence="9 10">
        <text>L-glutamyl-tRNA(Gln) + L-glutamine + ATP + H2O = L-glutaminyl-tRNA(Gln) + L-glutamate + ADP + phosphate + H(+)</text>
        <dbReference type="Rhea" id="RHEA:17521"/>
        <dbReference type="Rhea" id="RHEA-COMP:9681"/>
        <dbReference type="Rhea" id="RHEA-COMP:9684"/>
        <dbReference type="ChEBI" id="CHEBI:15377"/>
        <dbReference type="ChEBI" id="CHEBI:15378"/>
        <dbReference type="ChEBI" id="CHEBI:29985"/>
        <dbReference type="ChEBI" id="CHEBI:30616"/>
        <dbReference type="ChEBI" id="CHEBI:43474"/>
        <dbReference type="ChEBI" id="CHEBI:58359"/>
        <dbReference type="ChEBI" id="CHEBI:78520"/>
        <dbReference type="ChEBI" id="CHEBI:78521"/>
        <dbReference type="ChEBI" id="CHEBI:456216"/>
    </reaction>
</comment>
<evidence type="ECO:0000256" key="1">
    <source>
        <dbReference type="ARBA" id="ARBA00005306"/>
    </source>
</evidence>
<evidence type="ECO:0000256" key="7">
    <source>
        <dbReference type="ARBA" id="ARBA00024799"/>
    </source>
</evidence>
<dbReference type="SUPFAM" id="SSF55931">
    <property type="entry name" value="Glutamine synthetase/guanido kinase"/>
    <property type="match status" value="1"/>
</dbReference>
<accession>A0A124G0I6</accession>
<proteinExistence type="inferred from homology"/>
<dbReference type="PROSITE" id="PS01234">
    <property type="entry name" value="GATB"/>
    <property type="match status" value="1"/>
</dbReference>
<keyword evidence="4 10" id="KW-0547">Nucleotide-binding</keyword>
<dbReference type="EC" id="6.3.5.-" evidence="10"/>
<organism evidence="12 13">
    <name type="scientific">candidate division TA06 bacterium 34_109</name>
    <dbReference type="NCBI Taxonomy" id="1635277"/>
    <lineage>
        <taxon>Bacteria</taxon>
        <taxon>Bacteria division TA06</taxon>
    </lineage>
</organism>
<dbReference type="NCBIfam" id="TIGR00133">
    <property type="entry name" value="gatB"/>
    <property type="match status" value="1"/>
</dbReference>
<keyword evidence="12" id="KW-0808">Transferase</keyword>
<dbReference type="EMBL" id="LGGX01000003">
    <property type="protein sequence ID" value="KUK87626.1"/>
    <property type="molecule type" value="Genomic_DNA"/>
</dbReference>
<dbReference type="InterPro" id="IPR017958">
    <property type="entry name" value="Gln-tRNA_amidoTrfase_suB_CS"/>
</dbReference>
<dbReference type="NCBIfam" id="NF004014">
    <property type="entry name" value="PRK05477.1-4"/>
    <property type="match status" value="1"/>
</dbReference>
<dbReference type="Pfam" id="PF02934">
    <property type="entry name" value="GatB_N"/>
    <property type="match status" value="1"/>
</dbReference>
<evidence type="ECO:0000313" key="12">
    <source>
        <dbReference type="EMBL" id="KUK87626.1"/>
    </source>
</evidence>
<reference evidence="13" key="1">
    <citation type="journal article" date="2015" name="MBio">
        <title>Genome-Resolved Metagenomic Analysis Reveals Roles for Candidate Phyla and Other Microbial Community Members in Biogeochemical Transformations in Oil Reservoirs.</title>
        <authorList>
            <person name="Hu P."/>
            <person name="Tom L."/>
            <person name="Singh A."/>
            <person name="Thomas B.C."/>
            <person name="Baker B.J."/>
            <person name="Piceno Y.M."/>
            <person name="Andersen G.L."/>
            <person name="Banfield J.F."/>
        </authorList>
    </citation>
    <scope>NUCLEOTIDE SEQUENCE [LARGE SCALE GENOMIC DNA]</scope>
</reference>
<sequence length="473" mass="54794">MDEYIVTIGVETHIQIKTKSKIFCKCSTEFTEEPNRNVCPICMGLPGVMPTLNFEVVPLAIKTALALNCNINRISGFARKNYFYPDLPKGYQITQHEFPLATSGYMQLRSGKKIRIKRIHLEEDTGKMIHDQDQNSLLDFNRAGVPLMEIVTEPDFNSEKEVIEYLENLQRIVRYLDVSTANMEFGELRGEPNISLRKKDDQKLGTKTEIKNLNSFKSIEKGIILEIERQKELLSKGERIISVTMLFDERKQELRPMRKKESVSEYRYFPEPDLPDLLLSENFIEEIKKSMVELPSQKLERLQKDYGLSFEEGEIITSNRDFADFFEKSVDGVKNLKKVTKFFIREIPAILNEKKIGVKDLKFNHKDLNKLLKMIDEEKVNLNFAQDILKKMSLTGNDPDDIIKCDGGNISLNEKDVENMIIEVIKENSKEVERYKNGEDKLFGFLVGQCMKKAKNRANPKLINEMLKEILKR</sequence>
<dbReference type="Proteomes" id="UP000053467">
    <property type="component" value="Unassembled WGS sequence"/>
</dbReference>
<evidence type="ECO:0000313" key="13">
    <source>
        <dbReference type="Proteomes" id="UP000053467"/>
    </source>
</evidence>
<dbReference type="NCBIfam" id="NF004012">
    <property type="entry name" value="PRK05477.1-2"/>
    <property type="match status" value="1"/>
</dbReference>
<dbReference type="GO" id="GO:0006412">
    <property type="term" value="P:translation"/>
    <property type="evidence" value="ECO:0007669"/>
    <property type="project" value="UniProtKB-UniRule"/>
</dbReference>
<comment type="function">
    <text evidence="7 10">Allows the formation of correctly charged Asn-tRNA(Asn) or Gln-tRNA(Gln) through the transamidation of misacylated Asp-tRNA(Asn) or Glu-tRNA(Gln) in organisms which lack either or both of asparaginyl-tRNA or glutaminyl-tRNA synthetases. The reaction takes place in the presence of glutamine and ATP through an activated phospho-Asp-tRNA(Asn) or phospho-Glu-tRNA(Gln).</text>
</comment>
<dbReference type="Gene3D" id="1.10.10.410">
    <property type="match status" value="1"/>
</dbReference>
<dbReference type="GO" id="GO:0005524">
    <property type="term" value="F:ATP binding"/>
    <property type="evidence" value="ECO:0007669"/>
    <property type="project" value="UniProtKB-KW"/>
</dbReference>
<comment type="subunit">
    <text evidence="2 10">Heterotrimer of A, B and C subunits.</text>
</comment>
<gene>
    <name evidence="10" type="primary">gatB</name>
    <name evidence="12" type="ORF">XE03_0517</name>
</gene>
<dbReference type="InterPro" id="IPR018027">
    <property type="entry name" value="Asn/Gln_amidotransferase"/>
</dbReference>
<keyword evidence="6 10" id="KW-0648">Protein biosynthesis</keyword>
<dbReference type="InterPro" id="IPR042114">
    <property type="entry name" value="GatB_C_1"/>
</dbReference>
<dbReference type="PANTHER" id="PTHR11659">
    <property type="entry name" value="GLUTAMYL-TRNA GLN AMIDOTRANSFERASE SUBUNIT B MITOCHONDRIAL AND PROKARYOTIC PET112-RELATED"/>
    <property type="match status" value="1"/>
</dbReference>
<dbReference type="PATRIC" id="fig|1635277.3.peg.1205"/>
<dbReference type="InterPro" id="IPR017959">
    <property type="entry name" value="Asn/Gln-tRNA_amidoTrfase_suB/E"/>
</dbReference>
<dbReference type="InterPro" id="IPR014746">
    <property type="entry name" value="Gln_synth/guanido_kin_cat_dom"/>
</dbReference>
<evidence type="ECO:0000256" key="5">
    <source>
        <dbReference type="ARBA" id="ARBA00022840"/>
    </source>
</evidence>
<comment type="similarity">
    <text evidence="1 10">Belongs to the GatB/GatE family. GatB subfamily.</text>
</comment>
<dbReference type="InterPro" id="IPR006075">
    <property type="entry name" value="Asn/Gln-tRNA_Trfase_suB/E_cat"/>
</dbReference>
<comment type="catalytic activity">
    <reaction evidence="8 10">
        <text>L-aspartyl-tRNA(Asn) + L-glutamine + ATP + H2O = L-asparaginyl-tRNA(Asn) + L-glutamate + ADP + phosphate + 2 H(+)</text>
        <dbReference type="Rhea" id="RHEA:14513"/>
        <dbReference type="Rhea" id="RHEA-COMP:9674"/>
        <dbReference type="Rhea" id="RHEA-COMP:9677"/>
        <dbReference type="ChEBI" id="CHEBI:15377"/>
        <dbReference type="ChEBI" id="CHEBI:15378"/>
        <dbReference type="ChEBI" id="CHEBI:29985"/>
        <dbReference type="ChEBI" id="CHEBI:30616"/>
        <dbReference type="ChEBI" id="CHEBI:43474"/>
        <dbReference type="ChEBI" id="CHEBI:58359"/>
        <dbReference type="ChEBI" id="CHEBI:78515"/>
        <dbReference type="ChEBI" id="CHEBI:78516"/>
        <dbReference type="ChEBI" id="CHEBI:456216"/>
    </reaction>
</comment>
<dbReference type="InterPro" id="IPR004413">
    <property type="entry name" value="GatB"/>
</dbReference>